<gene>
    <name evidence="7" type="ORF">ADH66_12870</name>
    <name evidence="8" type="ORF">I5Q82_03190</name>
</gene>
<evidence type="ECO:0000256" key="4">
    <source>
        <dbReference type="PIRSR" id="PIRSR606118-50"/>
    </source>
</evidence>
<dbReference type="SUPFAM" id="SSF53041">
    <property type="entry name" value="Resolvase-like"/>
    <property type="match status" value="1"/>
</dbReference>
<reference evidence="9" key="2">
    <citation type="submission" date="2017-05" db="EMBL/GenBank/DDBJ databases">
        <title>Improved OligoMM genomes.</title>
        <authorList>
            <person name="Garzetti D."/>
        </authorList>
    </citation>
    <scope>NUCLEOTIDE SEQUENCE [LARGE SCALE GENOMIC DNA]</scope>
    <source>
        <strain evidence="9">KB18</strain>
    </source>
</reference>
<evidence type="ECO:0000256" key="2">
    <source>
        <dbReference type="ARBA" id="ARBA00023125"/>
    </source>
</evidence>
<organism evidence="8 10">
    <name type="scientific">Acutalibacter muris</name>
    <dbReference type="NCBI Taxonomy" id="1796620"/>
    <lineage>
        <taxon>Bacteria</taxon>
        <taxon>Bacillati</taxon>
        <taxon>Bacillota</taxon>
        <taxon>Clostridia</taxon>
        <taxon>Eubacteriales</taxon>
        <taxon>Acutalibacteraceae</taxon>
        <taxon>Acutalibacter</taxon>
    </lineage>
</organism>
<dbReference type="EMBL" id="CP021422">
    <property type="protein sequence ID" value="ASB41464.1"/>
    <property type="molecule type" value="Genomic_DNA"/>
</dbReference>
<sequence>MPMKTYGYIRVSSTDQNEDRQRIALSTKEVPLRNIYMDKQSGKDFERPQYQRMVKKLKPGDLLYILSIDRLGRNYKEIQEQWRILTKIKNVDICVIDMPLLDTRTAKDLMGTFIADLVLQILSFVAENERVNIKKRQEQGIAAAKARGVRFGRPEKPVPEDFEQIVIQWQDKALDISQVLELCDMSAATFYKRLREYRIANGTKRESGQL</sequence>
<dbReference type="RefSeq" id="WP_066541966.1">
    <property type="nucleotide sequence ID" value="NZ_CP021422.1"/>
</dbReference>
<dbReference type="Proteomes" id="UP000196710">
    <property type="component" value="Chromosome"/>
</dbReference>
<evidence type="ECO:0000256" key="5">
    <source>
        <dbReference type="PROSITE-ProRule" id="PRU10137"/>
    </source>
</evidence>
<keyword evidence="2" id="KW-0238">DNA-binding</keyword>
<dbReference type="CDD" id="cd03768">
    <property type="entry name" value="SR_ResInv"/>
    <property type="match status" value="1"/>
</dbReference>
<dbReference type="SMART" id="SM00857">
    <property type="entry name" value="Resolvase"/>
    <property type="match status" value="1"/>
</dbReference>
<evidence type="ECO:0000259" key="6">
    <source>
        <dbReference type="PROSITE" id="PS51736"/>
    </source>
</evidence>
<feature type="domain" description="Resolvase/invertase-type recombinase catalytic" evidence="6">
    <location>
        <begin position="4"/>
        <end position="148"/>
    </location>
</feature>
<dbReference type="InterPro" id="IPR006118">
    <property type="entry name" value="Recombinase_CS"/>
</dbReference>
<dbReference type="PANTHER" id="PTHR30461">
    <property type="entry name" value="DNA-INVERTASE FROM LAMBDOID PROPHAGE"/>
    <property type="match status" value="1"/>
</dbReference>
<dbReference type="InterPro" id="IPR050639">
    <property type="entry name" value="SSR_resolvase"/>
</dbReference>
<dbReference type="InterPro" id="IPR036162">
    <property type="entry name" value="Resolvase-like_N_sf"/>
</dbReference>
<proteinExistence type="predicted"/>
<evidence type="ECO:0000313" key="7">
    <source>
        <dbReference type="EMBL" id="ASB41464.1"/>
    </source>
</evidence>
<dbReference type="GO" id="GO:0000150">
    <property type="term" value="F:DNA strand exchange activity"/>
    <property type="evidence" value="ECO:0007669"/>
    <property type="project" value="InterPro"/>
</dbReference>
<protein>
    <submittedName>
        <fullName evidence="8">Recombinase family protein</fullName>
    </submittedName>
    <submittedName>
        <fullName evidence="7">Resolvase</fullName>
    </submittedName>
</protein>
<dbReference type="EMBL" id="CP065321">
    <property type="protein sequence ID" value="QQR30722.1"/>
    <property type="molecule type" value="Genomic_DNA"/>
</dbReference>
<reference evidence="7" key="1">
    <citation type="journal article" date="2017" name="Genome Announc.">
        <title>High-Quality Whole-Genome Sequences of the Oligo-Mouse-Microbiota Bacterial Community.</title>
        <authorList>
            <person name="Garzetti D."/>
            <person name="Brugiroux S."/>
            <person name="Bunk B."/>
            <person name="Pukall R."/>
            <person name="McCoy K.D."/>
            <person name="Macpherson A.J."/>
            <person name="Stecher B."/>
        </authorList>
    </citation>
    <scope>NUCLEOTIDE SEQUENCE</scope>
    <source>
        <strain evidence="7">KB18</strain>
    </source>
</reference>
<dbReference type="GO" id="GO:0003677">
    <property type="term" value="F:DNA binding"/>
    <property type="evidence" value="ECO:0007669"/>
    <property type="project" value="UniProtKB-KW"/>
</dbReference>
<dbReference type="Gene3D" id="3.40.50.1390">
    <property type="entry name" value="Resolvase, N-terminal catalytic domain"/>
    <property type="match status" value="1"/>
</dbReference>
<dbReference type="PANTHER" id="PTHR30461:SF19">
    <property type="entry name" value="SITE-SPECIFIC RECOMBINASE RESOLVASE FAMILY"/>
    <property type="match status" value="1"/>
</dbReference>
<dbReference type="PROSITE" id="PS51736">
    <property type="entry name" value="RECOMBINASES_3"/>
    <property type="match status" value="1"/>
</dbReference>
<dbReference type="AlphaFoldDB" id="A0A1Z2XSM4"/>
<keyword evidence="9" id="KW-1185">Reference proteome</keyword>
<evidence type="ECO:0000313" key="9">
    <source>
        <dbReference type="Proteomes" id="UP000196710"/>
    </source>
</evidence>
<keyword evidence="3" id="KW-0233">DNA recombination</keyword>
<accession>A0A1Z2XSM4</accession>
<evidence type="ECO:0000256" key="3">
    <source>
        <dbReference type="ARBA" id="ARBA00023172"/>
    </source>
</evidence>
<dbReference type="KEGG" id="amur:ADH66_12870"/>
<dbReference type="PROSITE" id="PS00397">
    <property type="entry name" value="RECOMBINASES_1"/>
    <property type="match status" value="1"/>
</dbReference>
<evidence type="ECO:0000313" key="10">
    <source>
        <dbReference type="Proteomes" id="UP000596035"/>
    </source>
</evidence>
<name>A0A1Z2XSM4_9FIRM</name>
<dbReference type="InterPro" id="IPR006119">
    <property type="entry name" value="Resolv_N"/>
</dbReference>
<reference evidence="8 10" key="3">
    <citation type="submission" date="2020-11" db="EMBL/GenBank/DDBJ databases">
        <title>Closed and high quality bacterial genomes of the OMM12 community.</title>
        <authorList>
            <person name="Marbouty M."/>
            <person name="Lamy-Besnier Q."/>
            <person name="Debarbieux L."/>
            <person name="Koszul R."/>
        </authorList>
    </citation>
    <scope>NUCLEOTIDE SEQUENCE [LARGE SCALE GENOMIC DNA]</scope>
    <source>
        <strain evidence="8 10">KB18</strain>
    </source>
</reference>
<dbReference type="Pfam" id="PF00239">
    <property type="entry name" value="Resolvase"/>
    <property type="match status" value="1"/>
</dbReference>
<evidence type="ECO:0000256" key="1">
    <source>
        <dbReference type="ARBA" id="ARBA00022908"/>
    </source>
</evidence>
<dbReference type="GO" id="GO:0015074">
    <property type="term" value="P:DNA integration"/>
    <property type="evidence" value="ECO:0007669"/>
    <property type="project" value="UniProtKB-KW"/>
</dbReference>
<evidence type="ECO:0000313" key="8">
    <source>
        <dbReference type="EMBL" id="QQR30722.1"/>
    </source>
</evidence>
<dbReference type="Proteomes" id="UP000596035">
    <property type="component" value="Chromosome"/>
</dbReference>
<keyword evidence="1" id="KW-0229">DNA integration</keyword>
<feature type="active site" description="O-(5'-phospho-DNA)-serine intermediate" evidence="4 5">
    <location>
        <position position="12"/>
    </location>
</feature>